<gene>
    <name evidence="1" type="ORF">NWI01_01750</name>
</gene>
<sequence>MSGRNTQKALNVAIGVGAPIALNAEGGAPEWIMMIPAGDGVIRTVDGRGPYRLNDPSRLAEASLQAAGGRLPIDENHSIDLAAPEGRPSPARGWATALQARQDGLYARVEWNESGKTLFADRSYRFISPVFTHTSGGEITRLLRGSLTNTPNLRGMAALHAEDSTMDFIAQLRTLLGLADDADEAAVIAKITSLVQPAGPALNATEAGALLAQLRTLLGLAEDAGVDAVIARIKEATAEKAEDAPALASIARIVGLQSNATATAIQSAVTALKSGGGTALAALQSELNDVTKRLNALTEVTSREKAEAFVDGAIKSGHVGVKPLRDHYVSMHMIDPARVEREINAMPTLGPSGAFLTPPPPSKDGKVALNSAQLATAKMLGIKPDDYAKTLASETVEG</sequence>
<dbReference type="RefSeq" id="WP_141381854.1">
    <property type="nucleotide sequence ID" value="NZ_BJNF01000002.1"/>
</dbReference>
<reference evidence="1 2" key="1">
    <citation type="submission" date="2019-06" db="EMBL/GenBank/DDBJ databases">
        <title>Whole genome shotgun sequence of Nitrobacter winogradskyi NBRC 14297.</title>
        <authorList>
            <person name="Hosoyama A."/>
            <person name="Uohara A."/>
            <person name="Ohji S."/>
            <person name="Ichikawa N."/>
        </authorList>
    </citation>
    <scope>NUCLEOTIDE SEQUENCE [LARGE SCALE GENOMIC DNA]</scope>
    <source>
        <strain evidence="1 2">NBRC 14297</strain>
    </source>
</reference>
<dbReference type="PIRSF" id="PIRSF016624">
    <property type="entry name" value="Mu_prophg_I"/>
    <property type="match status" value="1"/>
</dbReference>
<dbReference type="EMBL" id="BJNF01000002">
    <property type="protein sequence ID" value="GEC14283.1"/>
    <property type="molecule type" value="Genomic_DNA"/>
</dbReference>
<dbReference type="Proteomes" id="UP000318825">
    <property type="component" value="Unassembled WGS sequence"/>
</dbReference>
<dbReference type="AlphaFoldDB" id="A0A4Y3W5K4"/>
<comment type="caution">
    <text evidence="1">The sequence shown here is derived from an EMBL/GenBank/DDBJ whole genome shotgun (WGS) entry which is preliminary data.</text>
</comment>
<proteinExistence type="predicted"/>
<evidence type="ECO:0008006" key="3">
    <source>
        <dbReference type="Google" id="ProtNLM"/>
    </source>
</evidence>
<organism evidence="1 2">
    <name type="scientific">Nitrobacter winogradskyi</name>
    <name type="common">Nitrobacter agilis</name>
    <dbReference type="NCBI Taxonomy" id="913"/>
    <lineage>
        <taxon>Bacteria</taxon>
        <taxon>Pseudomonadati</taxon>
        <taxon>Pseudomonadota</taxon>
        <taxon>Alphaproteobacteria</taxon>
        <taxon>Hyphomicrobiales</taxon>
        <taxon>Nitrobacteraceae</taxon>
        <taxon>Nitrobacter</taxon>
    </lineage>
</organism>
<name>A0A4Y3W5K4_NITWI</name>
<dbReference type="OrthoDB" id="7306769at2"/>
<accession>A0A4Y3W5K4</accession>
<dbReference type="InterPro" id="IPR012106">
    <property type="entry name" value="Phage_Mu_Gp1"/>
</dbReference>
<evidence type="ECO:0000313" key="1">
    <source>
        <dbReference type="EMBL" id="GEC14283.1"/>
    </source>
</evidence>
<evidence type="ECO:0000313" key="2">
    <source>
        <dbReference type="Proteomes" id="UP000318825"/>
    </source>
</evidence>
<dbReference type="Pfam" id="PF10123">
    <property type="entry name" value="Mu-like_Pro"/>
    <property type="match status" value="2"/>
</dbReference>
<protein>
    <recommendedName>
        <fullName evidence="3">Mu-like prophage I protein</fullName>
    </recommendedName>
</protein>